<dbReference type="InterPro" id="IPR006464">
    <property type="entry name" value="AcTrfase_RimI/Ard1"/>
</dbReference>
<name>A0A369C7F7_9GAMM</name>
<dbReference type="InterPro" id="IPR043690">
    <property type="entry name" value="RimI"/>
</dbReference>
<evidence type="ECO:0000313" key="8">
    <source>
        <dbReference type="Proteomes" id="UP000252707"/>
    </source>
</evidence>
<keyword evidence="2 5" id="KW-0963">Cytoplasm</keyword>
<proteinExistence type="inferred from homology"/>
<keyword evidence="7" id="KW-0689">Ribosomal protein</keyword>
<dbReference type="GO" id="GO:0008999">
    <property type="term" value="F:protein-N-terminal-alanine acetyltransferase activity"/>
    <property type="evidence" value="ECO:0007669"/>
    <property type="project" value="UniProtKB-UniRule"/>
</dbReference>
<accession>A0A369C7F7</accession>
<dbReference type="CDD" id="cd04301">
    <property type="entry name" value="NAT_SF"/>
    <property type="match status" value="1"/>
</dbReference>
<keyword evidence="7" id="KW-0687">Ribonucleoprotein</keyword>
<gene>
    <name evidence="5" type="primary">rimI</name>
    <name evidence="7" type="ORF">DFQ59_10681</name>
</gene>
<comment type="subcellular location">
    <subcellularLocation>
        <location evidence="5">Cytoplasm</location>
    </subcellularLocation>
</comment>
<keyword evidence="4 5" id="KW-0012">Acyltransferase</keyword>
<comment type="function">
    <text evidence="5">Acetylates the N-terminal alanine of ribosomal protein bS18.</text>
</comment>
<comment type="caution">
    <text evidence="5">Lacks conserved residue(s) required for the propagation of feature annotation.</text>
</comment>
<evidence type="ECO:0000259" key="6">
    <source>
        <dbReference type="PROSITE" id="PS51186"/>
    </source>
</evidence>
<sequence>MSAVPRPAGVSLRPMTQEDVEAVIGVEVRSYEFPWTEGIFRDCLQVGYSCWLAEADSALTGYGIMSVAAGESHILNLCVDPDWQGRGIGRMLLEQMLRTARAHGADIALLEVRPSNLAALRLYEQLGFNQYSVRRAYYPSRDGREDALMLAKSLVYL</sequence>
<comment type="similarity">
    <text evidence="1 5">Belongs to the acetyltransferase family. RimI subfamily.</text>
</comment>
<evidence type="ECO:0000313" key="7">
    <source>
        <dbReference type="EMBL" id="RCX29849.1"/>
    </source>
</evidence>
<evidence type="ECO:0000256" key="4">
    <source>
        <dbReference type="ARBA" id="ARBA00023315"/>
    </source>
</evidence>
<dbReference type="EC" id="2.3.1.266" evidence="5"/>
<evidence type="ECO:0000256" key="3">
    <source>
        <dbReference type="ARBA" id="ARBA00022679"/>
    </source>
</evidence>
<keyword evidence="8" id="KW-1185">Reference proteome</keyword>
<dbReference type="InterPro" id="IPR000182">
    <property type="entry name" value="GNAT_dom"/>
</dbReference>
<organism evidence="7 8">
    <name type="scientific">Thioalbus denitrificans</name>
    <dbReference type="NCBI Taxonomy" id="547122"/>
    <lineage>
        <taxon>Bacteria</taxon>
        <taxon>Pseudomonadati</taxon>
        <taxon>Pseudomonadota</taxon>
        <taxon>Gammaproteobacteria</taxon>
        <taxon>Chromatiales</taxon>
        <taxon>Ectothiorhodospiraceae</taxon>
        <taxon>Thioalbus</taxon>
    </lineage>
</organism>
<dbReference type="Proteomes" id="UP000252707">
    <property type="component" value="Unassembled WGS sequence"/>
</dbReference>
<reference evidence="7 8" key="1">
    <citation type="submission" date="2018-07" db="EMBL/GenBank/DDBJ databases">
        <title>Genomic Encyclopedia of Type Strains, Phase IV (KMG-IV): sequencing the most valuable type-strain genomes for metagenomic binning, comparative biology and taxonomic classification.</title>
        <authorList>
            <person name="Goeker M."/>
        </authorList>
    </citation>
    <scope>NUCLEOTIDE SEQUENCE [LARGE SCALE GENOMIC DNA]</scope>
    <source>
        <strain evidence="7 8">DSM 26407</strain>
    </source>
</reference>
<dbReference type="Gene3D" id="3.40.630.30">
    <property type="match status" value="1"/>
</dbReference>
<feature type="active site" description="Proton donor" evidence="5">
    <location>
        <position position="123"/>
    </location>
</feature>
<dbReference type="InterPro" id="IPR016181">
    <property type="entry name" value="Acyl_CoA_acyltransferase"/>
</dbReference>
<dbReference type="SUPFAM" id="SSF55729">
    <property type="entry name" value="Acyl-CoA N-acyltransferases (Nat)"/>
    <property type="match status" value="1"/>
</dbReference>
<dbReference type="EMBL" id="QPJY01000006">
    <property type="protein sequence ID" value="RCX29849.1"/>
    <property type="molecule type" value="Genomic_DNA"/>
</dbReference>
<evidence type="ECO:0000256" key="1">
    <source>
        <dbReference type="ARBA" id="ARBA00005395"/>
    </source>
</evidence>
<feature type="active site" description="Proton acceptor" evidence="5">
    <location>
        <position position="111"/>
    </location>
</feature>
<dbReference type="AlphaFoldDB" id="A0A369C7F7"/>
<dbReference type="NCBIfam" id="TIGR01575">
    <property type="entry name" value="rimI"/>
    <property type="match status" value="1"/>
</dbReference>
<evidence type="ECO:0000256" key="5">
    <source>
        <dbReference type="HAMAP-Rule" id="MF_02210"/>
    </source>
</evidence>
<dbReference type="GO" id="GO:0005840">
    <property type="term" value="C:ribosome"/>
    <property type="evidence" value="ECO:0007669"/>
    <property type="project" value="UniProtKB-KW"/>
</dbReference>
<feature type="domain" description="N-acetyltransferase" evidence="6">
    <location>
        <begin position="10"/>
        <end position="155"/>
    </location>
</feature>
<dbReference type="PANTHER" id="PTHR43420">
    <property type="entry name" value="ACETYLTRANSFERASE"/>
    <property type="match status" value="1"/>
</dbReference>
<dbReference type="OrthoDB" id="9796919at2"/>
<dbReference type="InterPro" id="IPR050680">
    <property type="entry name" value="YpeA/RimI_acetyltransf"/>
</dbReference>
<evidence type="ECO:0000256" key="2">
    <source>
        <dbReference type="ARBA" id="ARBA00022490"/>
    </source>
</evidence>
<comment type="catalytic activity">
    <reaction evidence="5">
        <text>N-terminal L-alanyl-[ribosomal protein bS18] + acetyl-CoA = N-terminal N(alpha)-acetyl-L-alanyl-[ribosomal protein bS18] + CoA + H(+)</text>
        <dbReference type="Rhea" id="RHEA:43756"/>
        <dbReference type="Rhea" id="RHEA-COMP:10676"/>
        <dbReference type="Rhea" id="RHEA-COMP:10677"/>
        <dbReference type="ChEBI" id="CHEBI:15378"/>
        <dbReference type="ChEBI" id="CHEBI:57287"/>
        <dbReference type="ChEBI" id="CHEBI:57288"/>
        <dbReference type="ChEBI" id="CHEBI:64718"/>
        <dbReference type="ChEBI" id="CHEBI:83683"/>
        <dbReference type="EC" id="2.3.1.266"/>
    </reaction>
</comment>
<dbReference type="Pfam" id="PF00583">
    <property type="entry name" value="Acetyltransf_1"/>
    <property type="match status" value="1"/>
</dbReference>
<dbReference type="RefSeq" id="WP_114280066.1">
    <property type="nucleotide sequence ID" value="NZ_QPJY01000006.1"/>
</dbReference>
<dbReference type="PROSITE" id="PS51186">
    <property type="entry name" value="GNAT"/>
    <property type="match status" value="1"/>
</dbReference>
<protein>
    <recommendedName>
        <fullName evidence="5">[Ribosomal protein bS18]-alanine N-acetyltransferase</fullName>
        <ecNumber evidence="5">2.3.1.266</ecNumber>
    </recommendedName>
</protein>
<keyword evidence="3 5" id="KW-0808">Transferase</keyword>
<feature type="binding site" evidence="5">
    <location>
        <position position="116"/>
    </location>
    <ligand>
        <name>acetyl-CoA</name>
        <dbReference type="ChEBI" id="CHEBI:57288"/>
    </ligand>
</feature>
<dbReference type="HAMAP" id="MF_02210">
    <property type="entry name" value="RimI"/>
    <property type="match status" value="1"/>
</dbReference>
<dbReference type="GO" id="GO:0005737">
    <property type="term" value="C:cytoplasm"/>
    <property type="evidence" value="ECO:0007669"/>
    <property type="project" value="UniProtKB-SubCell"/>
</dbReference>
<comment type="caution">
    <text evidence="7">The sequence shown here is derived from an EMBL/GenBank/DDBJ whole genome shotgun (WGS) entry which is preliminary data.</text>
</comment>